<dbReference type="CDD" id="cd12325">
    <property type="entry name" value="RRM1_hnRNPA_hnRNPD_like"/>
    <property type="match status" value="1"/>
</dbReference>
<dbReference type="InterPro" id="IPR035979">
    <property type="entry name" value="RBD_domain_sf"/>
</dbReference>
<dbReference type="AlphaFoldDB" id="A0A821Q5Z1"/>
<evidence type="ECO:0000256" key="4">
    <source>
        <dbReference type="SAM" id="MobiDB-lite"/>
    </source>
</evidence>
<keyword evidence="2 3" id="KW-0694">RNA-binding</keyword>
<feature type="region of interest" description="Disordered" evidence="4">
    <location>
        <begin position="195"/>
        <end position="225"/>
    </location>
</feature>
<gene>
    <name evidence="6" type="ORF">PMACD_LOCUS4462</name>
</gene>
<dbReference type="GO" id="GO:0003729">
    <property type="term" value="F:mRNA binding"/>
    <property type="evidence" value="ECO:0007669"/>
    <property type="project" value="TreeGrafter"/>
</dbReference>
<reference evidence="6" key="1">
    <citation type="submission" date="2021-02" db="EMBL/GenBank/DDBJ databases">
        <authorList>
            <person name="Steward A R."/>
        </authorList>
    </citation>
    <scope>NUCLEOTIDE SEQUENCE</scope>
</reference>
<dbReference type="SMART" id="SM00360">
    <property type="entry name" value="RRM"/>
    <property type="match status" value="2"/>
</dbReference>
<evidence type="ECO:0000256" key="3">
    <source>
        <dbReference type="PROSITE-ProRule" id="PRU00176"/>
    </source>
</evidence>
<feature type="compositionally biased region" description="Polar residues" evidence="4">
    <location>
        <begin position="1"/>
        <end position="16"/>
    </location>
</feature>
<dbReference type="Pfam" id="PF00076">
    <property type="entry name" value="RRM_1"/>
    <property type="match status" value="2"/>
</dbReference>
<evidence type="ECO:0000313" key="7">
    <source>
        <dbReference type="Proteomes" id="UP000663880"/>
    </source>
</evidence>
<feature type="compositionally biased region" description="Gly residues" evidence="4">
    <location>
        <begin position="206"/>
        <end position="225"/>
    </location>
</feature>
<proteinExistence type="predicted"/>
<feature type="compositionally biased region" description="Gly residues" evidence="4">
    <location>
        <begin position="316"/>
        <end position="332"/>
    </location>
</feature>
<dbReference type="PANTHER" id="PTHR48032">
    <property type="entry name" value="RNA-BINDING PROTEIN MUSASHI HOMOLOG RBP6"/>
    <property type="match status" value="1"/>
</dbReference>
<name>A0A821Q5Z1_9NEOP</name>
<keyword evidence="1" id="KW-0677">Repeat</keyword>
<keyword evidence="7" id="KW-1185">Reference proteome</keyword>
<dbReference type="Gene3D" id="3.30.70.330">
    <property type="match status" value="2"/>
</dbReference>
<dbReference type="OrthoDB" id="1875751at2759"/>
<dbReference type="InterPro" id="IPR000504">
    <property type="entry name" value="RRM_dom"/>
</dbReference>
<evidence type="ECO:0000259" key="5">
    <source>
        <dbReference type="PROSITE" id="PS50102"/>
    </source>
</evidence>
<feature type="domain" description="RRM" evidence="5">
    <location>
        <begin position="123"/>
        <end position="200"/>
    </location>
</feature>
<sequence length="340" mass="35653">MANNDNFAQDITENQVNGNAENGGGDGGLEQNSADAPGRDDDRKLFVGGLSWETTDKELRDHFSAYGEIESINVKTDPNTGRSRGFAFIVFKSPESIDKVMAAGDHTINNKKVDPKKAKARHGKIFVGGLSSEISDDEIKNFFGNFGTIIEVEMPFDKTKNQRKGFCFITFESEQVVNELLKTPKQTIGGKEVDVKRATPKPDGPGAMGGRGGRGGRGARGGRGGRGGYGGQGAWGNQGYGGYGYGQGGYGGGYDGYGYGGYGYDGYGGYGGYDYSGYPNYDYGGYGGYEGGYGARAAPRGKDVGSTVGSNSTAGYQGGKQRGGGGGGGGGRANQRHQPY</sequence>
<comment type="caution">
    <text evidence="6">The sequence shown here is derived from an EMBL/GenBank/DDBJ whole genome shotgun (WGS) entry which is preliminary data.</text>
</comment>
<protein>
    <recommendedName>
        <fullName evidence="5">RRM domain-containing protein</fullName>
    </recommendedName>
</protein>
<dbReference type="FunFam" id="3.30.70.330:FF:000477">
    <property type="entry name" value="Heterogeneous nuclear ribonucleoprotein D"/>
    <property type="match status" value="1"/>
</dbReference>
<dbReference type="Proteomes" id="UP000663880">
    <property type="component" value="Unassembled WGS sequence"/>
</dbReference>
<feature type="region of interest" description="Disordered" evidence="4">
    <location>
        <begin position="1"/>
        <end position="42"/>
    </location>
</feature>
<dbReference type="PANTHER" id="PTHR48032:SF6">
    <property type="entry name" value="RNA-BINDING (RRM_RBD_RNP MOTIFS) FAMILY PROTEIN"/>
    <property type="match status" value="1"/>
</dbReference>
<dbReference type="InterPro" id="IPR012677">
    <property type="entry name" value="Nucleotide-bd_a/b_plait_sf"/>
</dbReference>
<accession>A0A821Q5Z1</accession>
<evidence type="ECO:0000256" key="2">
    <source>
        <dbReference type="ARBA" id="ARBA00022884"/>
    </source>
</evidence>
<evidence type="ECO:0000313" key="6">
    <source>
        <dbReference type="EMBL" id="CAF4818614.1"/>
    </source>
</evidence>
<feature type="region of interest" description="Disordered" evidence="4">
    <location>
        <begin position="298"/>
        <end position="340"/>
    </location>
</feature>
<dbReference type="EMBL" id="CAJOBZ010000008">
    <property type="protein sequence ID" value="CAF4818614.1"/>
    <property type="molecule type" value="Genomic_DNA"/>
</dbReference>
<evidence type="ECO:0000256" key="1">
    <source>
        <dbReference type="ARBA" id="ARBA00022737"/>
    </source>
</evidence>
<dbReference type="GO" id="GO:0006417">
    <property type="term" value="P:regulation of translation"/>
    <property type="evidence" value="ECO:0007669"/>
    <property type="project" value="TreeGrafter"/>
</dbReference>
<feature type="domain" description="RRM" evidence="5">
    <location>
        <begin position="43"/>
        <end position="125"/>
    </location>
</feature>
<dbReference type="CDD" id="cd12329">
    <property type="entry name" value="RRM2_hnRNPD_like"/>
    <property type="match status" value="1"/>
</dbReference>
<organism evidence="6 7">
    <name type="scientific">Pieris macdunnoughi</name>
    <dbReference type="NCBI Taxonomy" id="345717"/>
    <lineage>
        <taxon>Eukaryota</taxon>
        <taxon>Metazoa</taxon>
        <taxon>Ecdysozoa</taxon>
        <taxon>Arthropoda</taxon>
        <taxon>Hexapoda</taxon>
        <taxon>Insecta</taxon>
        <taxon>Pterygota</taxon>
        <taxon>Neoptera</taxon>
        <taxon>Endopterygota</taxon>
        <taxon>Lepidoptera</taxon>
        <taxon>Glossata</taxon>
        <taxon>Ditrysia</taxon>
        <taxon>Papilionoidea</taxon>
        <taxon>Pieridae</taxon>
        <taxon>Pierinae</taxon>
        <taxon>Pieris</taxon>
    </lineage>
</organism>
<dbReference type="SUPFAM" id="SSF54928">
    <property type="entry name" value="RNA-binding domain, RBD"/>
    <property type="match status" value="2"/>
</dbReference>
<dbReference type="PROSITE" id="PS50102">
    <property type="entry name" value="RRM"/>
    <property type="match status" value="2"/>
</dbReference>